<comment type="caution">
    <text evidence="2">The sequence shown here is derived from an EMBL/GenBank/DDBJ whole genome shotgun (WGS) entry which is preliminary data.</text>
</comment>
<reference evidence="2 3" key="1">
    <citation type="submission" date="2018-12" db="EMBL/GenBank/DDBJ databases">
        <title>Glycomyces sp. YIM 121974 draft genome.</title>
        <authorList>
            <person name="Li Q."/>
        </authorList>
    </citation>
    <scope>NUCLEOTIDE SEQUENCE [LARGE SCALE GENOMIC DNA]</scope>
    <source>
        <strain evidence="2 3">YIM 121974</strain>
    </source>
</reference>
<dbReference type="InterPro" id="IPR045590">
    <property type="entry name" value="DUF6463"/>
</dbReference>
<gene>
    <name evidence="2" type="ORF">EIW28_09905</name>
</gene>
<keyword evidence="1" id="KW-0812">Transmembrane</keyword>
<evidence type="ECO:0000313" key="2">
    <source>
        <dbReference type="EMBL" id="RRS00840.1"/>
    </source>
</evidence>
<dbReference type="EMBL" id="RSEB01000002">
    <property type="protein sequence ID" value="RRS00840.1"/>
    <property type="molecule type" value="Genomic_DNA"/>
</dbReference>
<keyword evidence="1" id="KW-1133">Transmembrane helix</keyword>
<dbReference type="Pfam" id="PF20064">
    <property type="entry name" value="DUF6463"/>
    <property type="match status" value="1"/>
</dbReference>
<dbReference type="RefSeq" id="WP_125247514.1">
    <property type="nucleotide sequence ID" value="NZ_RSEB01000002.1"/>
</dbReference>
<feature type="transmembrane region" description="Helical" evidence="1">
    <location>
        <begin position="53"/>
        <end position="75"/>
    </location>
</feature>
<feature type="transmembrane region" description="Helical" evidence="1">
    <location>
        <begin position="82"/>
        <end position="100"/>
    </location>
</feature>
<dbReference type="AlphaFoldDB" id="A0A426V1U7"/>
<evidence type="ECO:0000313" key="3">
    <source>
        <dbReference type="Proteomes" id="UP000277256"/>
    </source>
</evidence>
<organism evidence="2 3">
    <name type="scientific">Glycomyces terrestris</name>
    <dbReference type="NCBI Taxonomy" id="2493553"/>
    <lineage>
        <taxon>Bacteria</taxon>
        <taxon>Bacillati</taxon>
        <taxon>Actinomycetota</taxon>
        <taxon>Actinomycetes</taxon>
        <taxon>Glycomycetales</taxon>
        <taxon>Glycomycetaceae</taxon>
        <taxon>Glycomyces</taxon>
    </lineage>
</organism>
<accession>A0A426V1U7</accession>
<dbReference type="Proteomes" id="UP000277256">
    <property type="component" value="Unassembled WGS sequence"/>
</dbReference>
<keyword evidence="1" id="KW-0472">Membrane</keyword>
<sequence length="139" mass="14308">MIKWAGWTLTLLGAGHLVLGFALVAPAHAAAWAGGDLWLPGGTITDMPAAAGGFWLTIGSFGVPLLLLGLTVLWLDRRGVTPPMFVAWGIGAWSVVAGLIFEPAPWIVVTLGAVLLGAGVRRAYSATVVNSDSQGGPHV</sequence>
<evidence type="ECO:0000256" key="1">
    <source>
        <dbReference type="SAM" id="Phobius"/>
    </source>
</evidence>
<dbReference type="OrthoDB" id="3574450at2"/>
<keyword evidence="3" id="KW-1185">Reference proteome</keyword>
<proteinExistence type="predicted"/>
<protein>
    <submittedName>
        <fullName evidence="2">Uncharacterized protein</fullName>
    </submittedName>
</protein>
<name>A0A426V1U7_9ACTN</name>